<dbReference type="AlphaFoldDB" id="A0A100WSP2"/>
<proteinExistence type="predicted"/>
<dbReference type="EMBL" id="BCSZ01000035">
    <property type="protein sequence ID" value="GAT03676.1"/>
    <property type="molecule type" value="Genomic_DNA"/>
</dbReference>
<organism evidence="1 2">
    <name type="scientific">Mycolicibacterium fortuitum subsp. acetamidolyticum</name>
    <dbReference type="NCBI Taxonomy" id="144550"/>
    <lineage>
        <taxon>Bacteria</taxon>
        <taxon>Bacillati</taxon>
        <taxon>Actinomycetota</taxon>
        <taxon>Actinomycetes</taxon>
        <taxon>Mycobacteriales</taxon>
        <taxon>Mycobacteriaceae</taxon>
        <taxon>Mycolicibacterium</taxon>
    </lineage>
</organism>
<sequence>MAPEDTSQCMCVSSYCPDMEPTDDRLLTIPEAIQALRISRTHFFRLKREGIITAIRLGHRTLIPSREITRLIEERYHPPKSDG</sequence>
<dbReference type="Proteomes" id="UP000069705">
    <property type="component" value="Unassembled WGS sequence"/>
</dbReference>
<protein>
    <recommendedName>
        <fullName evidence="3">Helix-turn-helix domain-containing protein</fullName>
    </recommendedName>
</protein>
<accession>A0A100WSP2</accession>
<evidence type="ECO:0000313" key="1">
    <source>
        <dbReference type="EMBL" id="GAT03676.1"/>
    </source>
</evidence>
<reference evidence="1 2" key="1">
    <citation type="journal article" date="2016" name="Genome Announc.">
        <title>Draft Genome Sequences of Five Rapidly Growing Mycobacterium Species, M. thermoresistibile, M. fortuitum subsp. acetamidolyticum, M. canariasense, M. brisbanense, and M. novocastrense.</title>
        <authorList>
            <person name="Katahira K."/>
            <person name="Ogura Y."/>
            <person name="Gotoh Y."/>
            <person name="Hayashi T."/>
        </authorList>
    </citation>
    <scope>NUCLEOTIDE SEQUENCE [LARGE SCALE GENOMIC DNA]</scope>
    <source>
        <strain evidence="1 2">JCM6368</strain>
    </source>
</reference>
<evidence type="ECO:0000313" key="2">
    <source>
        <dbReference type="Proteomes" id="UP000069705"/>
    </source>
</evidence>
<comment type="caution">
    <text evidence="1">The sequence shown here is derived from an EMBL/GenBank/DDBJ whole genome shotgun (WGS) entry which is preliminary data.</text>
</comment>
<gene>
    <name evidence="1" type="ORF">RMCFA_3788</name>
</gene>
<name>A0A100WSP2_MYCFO</name>
<evidence type="ECO:0008006" key="3">
    <source>
        <dbReference type="Google" id="ProtNLM"/>
    </source>
</evidence>
<reference evidence="2" key="2">
    <citation type="submission" date="2016-02" db="EMBL/GenBank/DDBJ databases">
        <title>Draft genome sequence of five rapidly growing Mycobacterium species.</title>
        <authorList>
            <person name="Katahira K."/>
            <person name="Gotou Y."/>
            <person name="Iida K."/>
            <person name="Ogura Y."/>
            <person name="Hayashi T."/>
        </authorList>
    </citation>
    <scope>NUCLEOTIDE SEQUENCE [LARGE SCALE GENOMIC DNA]</scope>
    <source>
        <strain evidence="2">JCM6368</strain>
    </source>
</reference>